<keyword evidence="2" id="KW-1185">Reference proteome</keyword>
<evidence type="ECO:0000313" key="2">
    <source>
        <dbReference type="Proteomes" id="UP000356253"/>
    </source>
</evidence>
<comment type="caution">
    <text evidence="1">The sequence shown here is derived from an EMBL/GenBank/DDBJ whole genome shotgun (WGS) entry which is preliminary data.</text>
</comment>
<accession>A0AC61Y429</accession>
<reference evidence="1" key="1">
    <citation type="submission" date="2019-09" db="EMBL/GenBank/DDBJ databases">
        <authorList>
            <person name="Rodrigo-Torres L."/>
            <person name="Arahal R. D."/>
            <person name="Lucena T."/>
        </authorList>
    </citation>
    <scope>NUCLEOTIDE SEQUENCE</scope>
    <source>
        <strain evidence="1">ISS653</strain>
    </source>
</reference>
<gene>
    <name evidence="1" type="ORF">FVB9532_00478</name>
</gene>
<proteinExistence type="predicted"/>
<evidence type="ECO:0000313" key="1">
    <source>
        <dbReference type="EMBL" id="VVU99226.1"/>
    </source>
</evidence>
<organism evidence="1 2">
    <name type="scientific">Mesonia oceanica</name>
    <dbReference type="NCBI Taxonomy" id="2687242"/>
    <lineage>
        <taxon>Bacteria</taxon>
        <taxon>Pseudomonadati</taxon>
        <taxon>Bacteroidota</taxon>
        <taxon>Flavobacteriia</taxon>
        <taxon>Flavobacteriales</taxon>
        <taxon>Flavobacteriaceae</taxon>
        <taxon>Mesonia</taxon>
    </lineage>
</organism>
<protein>
    <submittedName>
        <fullName evidence="1">Uncharacterized protein</fullName>
    </submittedName>
</protein>
<dbReference type="Proteomes" id="UP000356253">
    <property type="component" value="Unassembled WGS sequence"/>
</dbReference>
<sequence>MKFFKPNKMMKKLKLFYVVILASLLSISCESIKTAAFDQYSYQKATEIKVESNHLIENATNPYGNYETEVEELLSDLDKIIEYEKNKPYNDVSLQLWQILSDDERNLLAGFLKRWKEKGQMSEVFVSEAKSQVMEAIDLIIQYEANKNKQSKEQLISLINNY</sequence>
<dbReference type="EMBL" id="CABVMM010000002">
    <property type="protein sequence ID" value="VVU99226.1"/>
    <property type="molecule type" value="Genomic_DNA"/>
</dbReference>
<name>A0AC61Y429_9FLAO</name>